<dbReference type="RefSeq" id="WP_100025060.1">
    <property type="nucleotide sequence ID" value="NZ_CP024699.1"/>
</dbReference>
<dbReference type="InterPro" id="IPR046821">
    <property type="entry name" value="PDDEXK_11"/>
</dbReference>
<evidence type="ECO:0000313" key="2">
    <source>
        <dbReference type="EMBL" id="ATV59662.1"/>
    </source>
</evidence>
<dbReference type="Proteomes" id="UP000230056">
    <property type="component" value="Chromosome"/>
</dbReference>
<proteinExistence type="predicted"/>
<dbReference type="AlphaFoldDB" id="A0A2D3NW95"/>
<protein>
    <recommendedName>
        <fullName evidence="1">PD-(D/E)XK nuclease domain-containing protein</fullName>
    </recommendedName>
</protein>
<name>A0A2D3NW95_9FUSO</name>
<gene>
    <name evidence="2" type="ORF">CTM72_08050</name>
</gene>
<sequence length="171" mass="19852">MIRGGTGGGNTRNGLLFENEVDLSVFLNKQSGYQIVGQDVFYNGQLIAKTLKKYELYDFLSNQGIDWRNIISRILLPDNSIFVFSINTIFIIECKYQETSGSADEKLQTCDFKKKQYQKLMSFLGIKVEYFYLLSDWFKEYKYTDVLNYINSVGCYYYFNSIPLSDLGLPE</sequence>
<evidence type="ECO:0000259" key="1">
    <source>
        <dbReference type="Pfam" id="PF20472"/>
    </source>
</evidence>
<reference evidence="2 3" key="1">
    <citation type="submission" date="2017-11" db="EMBL/GenBank/DDBJ databases">
        <title>Genome sequencing of Fusobacterium periodonticum KCOM 1261.</title>
        <authorList>
            <person name="Kook J.-K."/>
            <person name="Park S.-N."/>
            <person name="Lim Y.K."/>
        </authorList>
    </citation>
    <scope>NUCLEOTIDE SEQUENCE [LARGE SCALE GENOMIC DNA]</scope>
    <source>
        <strain evidence="2 3">KCOM 1261</strain>
    </source>
</reference>
<dbReference type="EMBL" id="CP024699">
    <property type="protein sequence ID" value="ATV59662.1"/>
    <property type="molecule type" value="Genomic_DNA"/>
</dbReference>
<evidence type="ECO:0000313" key="3">
    <source>
        <dbReference type="Proteomes" id="UP000230056"/>
    </source>
</evidence>
<accession>A0A2D3NW95</accession>
<dbReference type="Pfam" id="PF20472">
    <property type="entry name" value="PDDEXK_11"/>
    <property type="match status" value="1"/>
</dbReference>
<organism evidence="2 3">
    <name type="scientific">Fusobacterium pseudoperiodonticum</name>
    <dbReference type="NCBI Taxonomy" id="2663009"/>
    <lineage>
        <taxon>Bacteria</taxon>
        <taxon>Fusobacteriati</taxon>
        <taxon>Fusobacteriota</taxon>
        <taxon>Fusobacteriia</taxon>
        <taxon>Fusobacteriales</taxon>
        <taxon>Fusobacteriaceae</taxon>
        <taxon>Fusobacterium</taxon>
    </lineage>
</organism>
<feature type="domain" description="PD-(D/E)XK nuclease" evidence="1">
    <location>
        <begin position="85"/>
        <end position="107"/>
    </location>
</feature>